<feature type="active site" evidence="9 11">
    <location>
        <position position="713"/>
    </location>
</feature>
<keyword evidence="7 9" id="KW-0067">ATP-binding</keyword>
<keyword evidence="8 9" id="KW-0346">Stress response</keyword>
<protein>
    <recommendedName>
        <fullName evidence="9 10">Lon protease</fullName>
        <ecNumber evidence="9 10">3.4.21.53</ecNumber>
    </recommendedName>
    <alternativeName>
        <fullName evidence="9">ATP-dependent protease La</fullName>
    </alternativeName>
</protein>
<dbReference type="EC" id="3.4.21.53" evidence="9 10"/>
<dbReference type="SMART" id="SM00464">
    <property type="entry name" value="LON"/>
    <property type="match status" value="1"/>
</dbReference>
<dbReference type="Gene3D" id="1.20.58.1480">
    <property type="match status" value="1"/>
</dbReference>
<name>A0ABX8VAM6_9FLAO</name>
<dbReference type="Gene3D" id="3.30.230.10">
    <property type="match status" value="1"/>
</dbReference>
<dbReference type="PROSITE" id="PS01046">
    <property type="entry name" value="LON_SER"/>
    <property type="match status" value="1"/>
</dbReference>
<proteinExistence type="evidence at transcript level"/>
<keyword evidence="3 9" id="KW-0645">Protease</keyword>
<evidence type="ECO:0000256" key="3">
    <source>
        <dbReference type="ARBA" id="ARBA00022670"/>
    </source>
</evidence>
<keyword evidence="6 9" id="KW-0720">Serine protease</keyword>
<keyword evidence="2 9" id="KW-0963">Cytoplasm</keyword>
<dbReference type="PROSITE" id="PS51786">
    <property type="entry name" value="LON_PROTEOLYTIC"/>
    <property type="match status" value="1"/>
</dbReference>
<feature type="domain" description="Lon N-terminal" evidence="14">
    <location>
        <begin position="44"/>
        <end position="239"/>
    </location>
</feature>
<evidence type="ECO:0000259" key="13">
    <source>
        <dbReference type="PROSITE" id="PS51786"/>
    </source>
</evidence>
<dbReference type="CDD" id="cd19500">
    <property type="entry name" value="RecA-like_Lon"/>
    <property type="match status" value="1"/>
</dbReference>
<dbReference type="SMART" id="SM00382">
    <property type="entry name" value="AAA"/>
    <property type="match status" value="1"/>
</dbReference>
<evidence type="ECO:0000256" key="8">
    <source>
        <dbReference type="ARBA" id="ARBA00023016"/>
    </source>
</evidence>
<feature type="binding site" evidence="9">
    <location>
        <begin position="390"/>
        <end position="397"/>
    </location>
    <ligand>
        <name>ATP</name>
        <dbReference type="ChEBI" id="CHEBI:30616"/>
    </ligand>
</feature>
<dbReference type="InterPro" id="IPR054594">
    <property type="entry name" value="Lon_lid"/>
</dbReference>
<dbReference type="InterPro" id="IPR014721">
    <property type="entry name" value="Ribsml_uS5_D2-typ_fold_subgr"/>
</dbReference>
<dbReference type="InterPro" id="IPR003593">
    <property type="entry name" value="AAA+_ATPase"/>
</dbReference>
<evidence type="ECO:0000313" key="16">
    <source>
        <dbReference type="Proteomes" id="UP000825381"/>
    </source>
</evidence>
<dbReference type="InterPro" id="IPR020568">
    <property type="entry name" value="Ribosomal_Su5_D2-typ_SF"/>
</dbReference>
<keyword evidence="5 9" id="KW-0378">Hydrolase</keyword>
<reference evidence="15 16" key="1">
    <citation type="submission" date="2021-07" db="EMBL/GenBank/DDBJ databases">
        <title>Flavobacterium WSW3-B6 sp.nov, isolated from seaweed.</title>
        <authorList>
            <person name="Muhammad N."/>
            <person name="Ho H."/>
            <person name="Lee Y.-J."/>
            <person name="Nguyen T."/>
            <person name="Ho J."/>
            <person name="Kim S.-G."/>
        </authorList>
    </citation>
    <scope>NUCLEOTIDE SEQUENCE [LARGE SCALE GENOMIC DNA]</scope>
    <source>
        <strain evidence="15 16">WSW3-B6</strain>
    </source>
</reference>
<dbReference type="HAMAP" id="MF_01973">
    <property type="entry name" value="lon_bact"/>
    <property type="match status" value="1"/>
</dbReference>
<evidence type="ECO:0000256" key="4">
    <source>
        <dbReference type="ARBA" id="ARBA00022741"/>
    </source>
</evidence>
<comment type="similarity">
    <text evidence="9 10 11 12">Belongs to the peptidase S16 family.</text>
</comment>
<comment type="catalytic activity">
    <reaction evidence="9 10 11">
        <text>Hydrolysis of proteins in presence of ATP.</text>
        <dbReference type="EC" id="3.4.21.53"/>
    </reaction>
</comment>
<dbReference type="Pfam" id="PF02190">
    <property type="entry name" value="LON_substr_bdg"/>
    <property type="match status" value="1"/>
</dbReference>
<evidence type="ECO:0000256" key="6">
    <source>
        <dbReference type="ARBA" id="ARBA00022825"/>
    </source>
</evidence>
<dbReference type="PIRSF" id="PIRSF001174">
    <property type="entry name" value="Lon_proteas"/>
    <property type="match status" value="1"/>
</dbReference>
<comment type="function">
    <text evidence="9">ATP-dependent serine protease that mediates the selective degradation of mutant and abnormal proteins as well as certain short-lived regulatory proteins. Required for cellular homeostasis and for survival from DNA damage and developmental changes induced by stress. Degrades polypeptides processively to yield small peptide fragments that are 5 to 10 amino acids long. Binds to DNA in a double-stranded, site-specific manner.</text>
</comment>
<dbReference type="Pfam" id="PF05362">
    <property type="entry name" value="Lon_C"/>
    <property type="match status" value="1"/>
</dbReference>
<dbReference type="InterPro" id="IPR003959">
    <property type="entry name" value="ATPase_AAA_core"/>
</dbReference>
<evidence type="ECO:0000313" key="15">
    <source>
        <dbReference type="EMBL" id="QYJ68091.1"/>
    </source>
</evidence>
<evidence type="ECO:0000256" key="2">
    <source>
        <dbReference type="ARBA" id="ARBA00022490"/>
    </source>
</evidence>
<evidence type="ECO:0000259" key="14">
    <source>
        <dbReference type="PROSITE" id="PS51787"/>
    </source>
</evidence>
<dbReference type="GO" id="GO:0004252">
    <property type="term" value="F:serine-type endopeptidase activity"/>
    <property type="evidence" value="ECO:0007669"/>
    <property type="project" value="UniProtKB-EC"/>
</dbReference>
<dbReference type="InterPro" id="IPR046336">
    <property type="entry name" value="Lon_prtase_N_sf"/>
</dbReference>
<sequence>MSDQKILNIDSLSLQEIDTDAELIPLMTPEDEEEMNNEVLPEALPILPLRNMVLFPGVVIPITAGRDKSIKLINDANAAGKIIGVVSQKDETVEEPTAEDINTVGTVARILRVLKMPDGNTTVIIQGKKRFEIDTVTTEQPYLMATIKEVSETKPEKGDAEFATIIESIKDLAIQIIKESPNIPTEATFAIKNIESESFLVNFVSSNMNLTVDEKQSLLTKNDLKERALETLRHMNVELQKLELKNDIQSKVRSDLDQQQREYFLHQQMKTIQEELGGVSHDQEIDEMRKKGKAKKWNEKTKAHFNKEIAKLQRMNPQVAEYATQRNYLELMLDLPWGTFSKDKFDLKRAEKILNRDHYGLEDVKRRIIEYLAVLKLRNDMKSPILCLYGPPGVGKTSIGKSVAEALGREYIRISLGGLRDEAEIRGHRKTYIGAMPGRIIQSIKKAGTSNPVFVLDEIDKLSSGHNGDPSSALLEVLDPEQNSEFYDNFLELGFDLSKVMFIATSNNMSSIQPALRDRMEIIKMTGYTIEEKVEIARKHLLPKQIKEHGLTTKDISIGKRQLEKIIVGYTRESGVRGLEKQLAKMVRSIAKAIAMEEEYNIKVTDADIIEALGAPKMERDKYENNDVAGVVTGLAWTTVGGDILFIESILSKGKGSMTMTGNLGTVMKESATIALEYIKANAALLGISPEVISSYNVHIHVPEGATPKDGPSAGVAMLTSLVSSFTQKRVKKQMAMTGEITLRGKVLPVGGIKEKILAAKRANIKEVLLCEDNKRDIDEIKPEYLQGLTFHYVKEMSDVIKHAVTDQPVKNAKTL</sequence>
<dbReference type="InterPro" id="IPR027417">
    <property type="entry name" value="P-loop_NTPase"/>
</dbReference>
<dbReference type="InterPro" id="IPR027543">
    <property type="entry name" value="Lon_bac"/>
</dbReference>
<comment type="induction">
    <text evidence="9">By heat shock.</text>
</comment>
<dbReference type="InterPro" id="IPR008268">
    <property type="entry name" value="Peptidase_S16_AS"/>
</dbReference>
<evidence type="ECO:0000256" key="9">
    <source>
        <dbReference type="HAMAP-Rule" id="MF_01973"/>
    </source>
</evidence>
<dbReference type="PROSITE" id="PS51787">
    <property type="entry name" value="LON_N"/>
    <property type="match status" value="1"/>
</dbReference>
<dbReference type="PANTHER" id="PTHR10046">
    <property type="entry name" value="ATP DEPENDENT LON PROTEASE FAMILY MEMBER"/>
    <property type="match status" value="1"/>
</dbReference>
<dbReference type="Pfam" id="PF00004">
    <property type="entry name" value="AAA"/>
    <property type="match status" value="1"/>
</dbReference>
<gene>
    <name evidence="9 15" type="primary">lon</name>
    <name evidence="15" type="ORF">K1I41_11230</name>
</gene>
<dbReference type="Gene3D" id="1.10.8.60">
    <property type="match status" value="1"/>
</dbReference>
<dbReference type="SUPFAM" id="SSF54211">
    <property type="entry name" value="Ribosomal protein S5 domain 2-like"/>
    <property type="match status" value="1"/>
</dbReference>
<dbReference type="InterPro" id="IPR004815">
    <property type="entry name" value="Lon_bac/euk-typ"/>
</dbReference>
<dbReference type="Pfam" id="PF22667">
    <property type="entry name" value="Lon_lid"/>
    <property type="match status" value="1"/>
</dbReference>
<dbReference type="InterPro" id="IPR003111">
    <property type="entry name" value="Lon_prtase_N"/>
</dbReference>
<dbReference type="Gene3D" id="3.40.50.300">
    <property type="entry name" value="P-loop containing nucleotide triphosphate hydrolases"/>
    <property type="match status" value="1"/>
</dbReference>
<feature type="domain" description="Lon proteolytic" evidence="13">
    <location>
        <begin position="626"/>
        <end position="807"/>
    </location>
</feature>
<keyword evidence="4 9" id="KW-0547">Nucleotide-binding</keyword>
<keyword evidence="16" id="KW-1185">Reference proteome</keyword>
<evidence type="ECO:0000256" key="5">
    <source>
        <dbReference type="ARBA" id="ARBA00022801"/>
    </source>
</evidence>
<dbReference type="SUPFAM" id="SSF88697">
    <property type="entry name" value="PUA domain-like"/>
    <property type="match status" value="1"/>
</dbReference>
<comment type="subunit">
    <text evidence="9 10">Homohexamer. Organized in a ring with a central cavity.</text>
</comment>
<organism evidence="15 16">
    <name type="scientific">Flavobacterium litorale</name>
    <dbReference type="NCBI Taxonomy" id="2856519"/>
    <lineage>
        <taxon>Bacteria</taxon>
        <taxon>Pseudomonadati</taxon>
        <taxon>Bacteroidota</taxon>
        <taxon>Flavobacteriia</taxon>
        <taxon>Flavobacteriales</taxon>
        <taxon>Flavobacteriaceae</taxon>
        <taxon>Flavobacterium</taxon>
    </lineage>
</organism>
<dbReference type="Gene3D" id="1.20.5.5270">
    <property type="match status" value="1"/>
</dbReference>
<dbReference type="Gene3D" id="2.30.130.40">
    <property type="entry name" value="LON domain-like"/>
    <property type="match status" value="1"/>
</dbReference>
<dbReference type="RefSeq" id="WP_220640435.1">
    <property type="nucleotide sequence ID" value="NZ_CP080429.1"/>
</dbReference>
<comment type="subcellular location">
    <subcellularLocation>
        <location evidence="1 9 10">Cytoplasm</location>
    </subcellularLocation>
</comment>
<dbReference type="NCBIfam" id="TIGR00763">
    <property type="entry name" value="lon"/>
    <property type="match status" value="1"/>
</dbReference>
<evidence type="ECO:0000256" key="10">
    <source>
        <dbReference type="PIRNR" id="PIRNR001174"/>
    </source>
</evidence>
<dbReference type="SUPFAM" id="SSF52540">
    <property type="entry name" value="P-loop containing nucleoside triphosphate hydrolases"/>
    <property type="match status" value="1"/>
</dbReference>
<dbReference type="InterPro" id="IPR015947">
    <property type="entry name" value="PUA-like_sf"/>
</dbReference>
<dbReference type="EMBL" id="CP080429">
    <property type="protein sequence ID" value="QYJ68091.1"/>
    <property type="molecule type" value="Genomic_DNA"/>
</dbReference>
<evidence type="ECO:0000256" key="1">
    <source>
        <dbReference type="ARBA" id="ARBA00004496"/>
    </source>
</evidence>
<dbReference type="Proteomes" id="UP000825381">
    <property type="component" value="Chromosome"/>
</dbReference>
<evidence type="ECO:0000256" key="12">
    <source>
        <dbReference type="RuleBase" id="RU000591"/>
    </source>
</evidence>
<feature type="active site" evidence="9 11">
    <location>
        <position position="756"/>
    </location>
</feature>
<dbReference type="InterPro" id="IPR027065">
    <property type="entry name" value="Lon_Prtase"/>
</dbReference>
<dbReference type="InterPro" id="IPR008269">
    <property type="entry name" value="Lon_proteolytic"/>
</dbReference>
<accession>A0ABX8VAM6</accession>
<evidence type="ECO:0000256" key="7">
    <source>
        <dbReference type="ARBA" id="ARBA00022840"/>
    </source>
</evidence>
<evidence type="ECO:0000256" key="11">
    <source>
        <dbReference type="PROSITE-ProRule" id="PRU01122"/>
    </source>
</evidence>
<dbReference type="PRINTS" id="PR00830">
    <property type="entry name" value="ENDOLAPTASE"/>
</dbReference>